<keyword evidence="4 7" id="KW-0812">Transmembrane</keyword>
<comment type="subcellular location">
    <subcellularLocation>
        <location evidence="1">Membrane</location>
        <topology evidence="1">Multi-pass membrane protein</topology>
    </subcellularLocation>
</comment>
<sequence length="511" mass="57862">MSGTQRDAQLAQQVDRQSAKVLQWRFVMNLALMAFDALVFFCVNLGVMAMYKEMRVFTTRLQWNVTINPYLYAAVCAIIWVFCARVAGVYHRHVFADGYQLNVLLFKATCISWISICAVNYIMQTNISLADVTVTCLCVWVVEMIVRMIARMFLTVRHRKGEYAYPTVIVGSPEGIGQILKFLNQRKQLNYKPVRVCPIRVNPATGLIEADPDRNLLKAEVEESWGDFIQPITYGDDLAARIAQTGAQTVMVTDVLDRFSDNLSTFAVQMEALNLEIALITSALDIAEHATQMRNIQGMSIMTISLPQYSPASRIKKRIFDLVVSSIAIILSSPIMLIVALAIKLEDGGPVFYKQERIGLHGKPFYIHKFRSMRVDADKHLKEVLEANGQEMGARYKLKHDPRITKVGNFIRKTSLDELPQFFDVFTGSMSVVGPRPQRDFEVEEYDQVYATRLLVKPGITGPWQVSGRNDLNEEESRQLDVSYVQDWSVLGDVVYILRTIGIVVHPHGAY</sequence>
<evidence type="ECO:0000259" key="8">
    <source>
        <dbReference type="Pfam" id="PF02397"/>
    </source>
</evidence>
<comment type="similarity">
    <text evidence="2">Belongs to the bacterial sugar transferase family.</text>
</comment>
<dbReference type="GO" id="GO:0047360">
    <property type="term" value="F:undecaprenyl-phosphate galactose phosphotransferase activity"/>
    <property type="evidence" value="ECO:0007669"/>
    <property type="project" value="UniProtKB-EC"/>
</dbReference>
<accession>A0A087AE02</accession>
<evidence type="ECO:0000256" key="1">
    <source>
        <dbReference type="ARBA" id="ARBA00004141"/>
    </source>
</evidence>
<keyword evidence="3 9" id="KW-0808">Transferase</keyword>
<proteinExistence type="inferred from homology"/>
<dbReference type="EC" id="2.7.8.6" evidence="9"/>
<name>A0A087AE02_9BIFI</name>
<dbReference type="GO" id="GO:0016020">
    <property type="term" value="C:membrane"/>
    <property type="evidence" value="ECO:0007669"/>
    <property type="project" value="UniProtKB-SubCell"/>
</dbReference>
<feature type="transmembrane region" description="Helical" evidence="7">
    <location>
        <begin position="319"/>
        <end position="343"/>
    </location>
</feature>
<protein>
    <submittedName>
        <fullName evidence="9">Galactosyl transferase CpsD</fullName>
        <ecNumber evidence="9">2.7.8.6</ecNumber>
    </submittedName>
</protein>
<dbReference type="InterPro" id="IPR017475">
    <property type="entry name" value="EPS_sugar_tfrase"/>
</dbReference>
<dbReference type="Proteomes" id="UP000028995">
    <property type="component" value="Unassembled WGS sequence"/>
</dbReference>
<evidence type="ECO:0000256" key="6">
    <source>
        <dbReference type="ARBA" id="ARBA00023136"/>
    </source>
</evidence>
<organism evidence="9 10">
    <name type="scientific">Bifidobacterium choerinum</name>
    <dbReference type="NCBI Taxonomy" id="35760"/>
    <lineage>
        <taxon>Bacteria</taxon>
        <taxon>Bacillati</taxon>
        <taxon>Actinomycetota</taxon>
        <taxon>Actinomycetes</taxon>
        <taxon>Bifidobacteriales</taxon>
        <taxon>Bifidobacteriaceae</taxon>
        <taxon>Bifidobacterium</taxon>
    </lineage>
</organism>
<feature type="transmembrane region" description="Helical" evidence="7">
    <location>
        <begin position="103"/>
        <end position="123"/>
    </location>
</feature>
<evidence type="ECO:0000256" key="7">
    <source>
        <dbReference type="SAM" id="Phobius"/>
    </source>
</evidence>
<feature type="transmembrane region" description="Helical" evidence="7">
    <location>
        <begin position="26"/>
        <end position="50"/>
    </location>
</feature>
<dbReference type="InterPro" id="IPR003362">
    <property type="entry name" value="Bact_transf"/>
</dbReference>
<evidence type="ECO:0000256" key="2">
    <source>
        <dbReference type="ARBA" id="ARBA00006464"/>
    </source>
</evidence>
<dbReference type="PANTHER" id="PTHR30576">
    <property type="entry name" value="COLANIC BIOSYNTHESIS UDP-GLUCOSE LIPID CARRIER TRANSFERASE"/>
    <property type="match status" value="1"/>
</dbReference>
<feature type="domain" description="Bacterial sugar transferase" evidence="8">
    <location>
        <begin position="317"/>
        <end position="505"/>
    </location>
</feature>
<keyword evidence="6 7" id="KW-0472">Membrane</keyword>
<dbReference type="Pfam" id="PF02397">
    <property type="entry name" value="Bac_transf"/>
    <property type="match status" value="1"/>
</dbReference>
<evidence type="ECO:0000313" key="10">
    <source>
        <dbReference type="Proteomes" id="UP000028995"/>
    </source>
</evidence>
<dbReference type="EMBL" id="JGYU01000007">
    <property type="protein sequence ID" value="KFI57002.1"/>
    <property type="molecule type" value="Genomic_DNA"/>
</dbReference>
<evidence type="ECO:0000256" key="5">
    <source>
        <dbReference type="ARBA" id="ARBA00022989"/>
    </source>
</evidence>
<evidence type="ECO:0000256" key="4">
    <source>
        <dbReference type="ARBA" id="ARBA00022692"/>
    </source>
</evidence>
<dbReference type="STRING" id="35760.BCHO_0676"/>
<comment type="caution">
    <text evidence="9">The sequence shown here is derived from an EMBL/GenBank/DDBJ whole genome shotgun (WGS) entry which is preliminary data.</text>
</comment>
<dbReference type="RefSeq" id="WP_024541155.1">
    <property type="nucleotide sequence ID" value="NZ_JGYU01000007.1"/>
</dbReference>
<dbReference type="PANTHER" id="PTHR30576:SF10">
    <property type="entry name" value="SLL5057 PROTEIN"/>
    <property type="match status" value="1"/>
</dbReference>
<evidence type="ECO:0000256" key="3">
    <source>
        <dbReference type="ARBA" id="ARBA00022679"/>
    </source>
</evidence>
<feature type="transmembrane region" description="Helical" evidence="7">
    <location>
        <begin position="70"/>
        <end position="91"/>
    </location>
</feature>
<evidence type="ECO:0000313" key="9">
    <source>
        <dbReference type="EMBL" id="KFI57002.1"/>
    </source>
</evidence>
<reference evidence="9 10" key="1">
    <citation type="submission" date="2014-03" db="EMBL/GenBank/DDBJ databases">
        <title>Genomics of Bifidobacteria.</title>
        <authorList>
            <person name="Ventura M."/>
            <person name="Milani C."/>
            <person name="Lugli G.A."/>
        </authorList>
    </citation>
    <scope>NUCLEOTIDE SEQUENCE [LARGE SCALE GENOMIC DNA]</scope>
    <source>
        <strain evidence="9 10">LMG 10510</strain>
    </source>
</reference>
<dbReference type="AlphaFoldDB" id="A0A087AE02"/>
<feature type="transmembrane region" description="Helical" evidence="7">
    <location>
        <begin position="129"/>
        <end position="150"/>
    </location>
</feature>
<keyword evidence="10" id="KW-1185">Reference proteome</keyword>
<gene>
    <name evidence="9" type="ORF">BCHO_0676</name>
</gene>
<keyword evidence="5 7" id="KW-1133">Transmembrane helix</keyword>
<dbReference type="OrthoDB" id="9808602at2"/>
<dbReference type="NCBIfam" id="TIGR03025">
    <property type="entry name" value="EPS_sugtrans"/>
    <property type="match status" value="1"/>
</dbReference>
<dbReference type="eggNOG" id="COG2148">
    <property type="taxonomic scope" value="Bacteria"/>
</dbReference>